<evidence type="ECO:0000256" key="2">
    <source>
        <dbReference type="ARBA" id="ARBA00022737"/>
    </source>
</evidence>
<dbReference type="InterPro" id="IPR000800">
    <property type="entry name" value="Notch_dom"/>
</dbReference>
<feature type="signal peptide" evidence="9">
    <location>
        <begin position="1"/>
        <end position="16"/>
    </location>
</feature>
<dbReference type="SUPFAM" id="SSF57850">
    <property type="entry name" value="RING/U-box"/>
    <property type="match status" value="1"/>
</dbReference>
<dbReference type="Gene3D" id="3.30.40.10">
    <property type="entry name" value="Zinc/RING finger domain, C3HC4 (zinc finger)"/>
    <property type="match status" value="1"/>
</dbReference>
<dbReference type="InterPro" id="IPR018957">
    <property type="entry name" value="Znf_C3HC4_RING-type"/>
</dbReference>
<dbReference type="Proteomes" id="UP000187209">
    <property type="component" value="Unassembled WGS sequence"/>
</dbReference>
<keyword evidence="2" id="KW-0677">Repeat</keyword>
<dbReference type="AlphaFoldDB" id="A0A1R2BY72"/>
<dbReference type="SMART" id="SM00004">
    <property type="entry name" value="NL"/>
    <property type="match status" value="1"/>
</dbReference>
<reference evidence="11 12" key="1">
    <citation type="submission" date="2016-11" db="EMBL/GenBank/DDBJ databases">
        <title>The macronuclear genome of Stentor coeruleus: a giant cell with tiny introns.</title>
        <authorList>
            <person name="Slabodnick M."/>
            <person name="Ruby J.G."/>
            <person name="Reiff S.B."/>
            <person name="Swart E.C."/>
            <person name="Gosai S."/>
            <person name="Prabakaran S."/>
            <person name="Witkowska E."/>
            <person name="Larue G.E."/>
            <person name="Fisher S."/>
            <person name="Freeman R.M."/>
            <person name="Gunawardena J."/>
            <person name="Chu W."/>
            <person name="Stover N.A."/>
            <person name="Gregory B.D."/>
            <person name="Nowacki M."/>
            <person name="Derisi J."/>
            <person name="Roy S.W."/>
            <person name="Marshall W.F."/>
            <person name="Sood P."/>
        </authorList>
    </citation>
    <scope>NUCLEOTIDE SEQUENCE [LARGE SCALE GENOMIC DNA]</scope>
    <source>
        <strain evidence="11">WM001</strain>
    </source>
</reference>
<keyword evidence="4" id="KW-0862">Zinc</keyword>
<dbReference type="PROSITE" id="PS50089">
    <property type="entry name" value="ZF_RING_2"/>
    <property type="match status" value="1"/>
</dbReference>
<sequence length="576" mass="65543">MFLLTILCLQFHLAVSTLKVISPDELSHLDISYILSSYSNPNLQPTYGRLVFVDVLSNCKLSSTSSLGPETIAVLYAEESYNCDISMLGYNAEQAGCFGSLIIYSSLNRNDVFSNLYATNEIYRPLQSQKLITFSLLIDENTGSVLKSYEKNQIWVTYKYSDIKISDYPFIKYYMTSDFNQDKAYIDKIYDIVSNYAEIWVQELSLYSLFEEYYILYGNDVNYDEADCYTALSTLKYCLPPSGNISGKLKLINTLLILNVYESLSYSDILIFLDYLQTLYTTCVDTYNLACHEEILSAKNLTIDYSENPFKKGYSSFDMLQSISVNEVYIYSPEYFEQLYIMSSRSLADFKKCYLTCDLVNVTDGICSEGCNNTECGFDNLDCLRTQGCFSFMIGDGNCNKECVDDPDCGELKDNKKDDSFFIAVILVPICGLIIIILIIILIIAIVKYKKIKRKNLASLNSSSIDYQVKPLSSEVKAIPCFDNFNMNVHPIIQYPPIYAFSDCKPNVYSKLKIAYSSSAYSEKRSCSLDEKFFVDGESVIIAGENCEHIYHSKCYKKWSKDNQNSQGCPKCLEKS</sequence>
<organism evidence="11 12">
    <name type="scientific">Stentor coeruleus</name>
    <dbReference type="NCBI Taxonomy" id="5963"/>
    <lineage>
        <taxon>Eukaryota</taxon>
        <taxon>Sar</taxon>
        <taxon>Alveolata</taxon>
        <taxon>Ciliophora</taxon>
        <taxon>Postciliodesmatophora</taxon>
        <taxon>Heterotrichea</taxon>
        <taxon>Heterotrichida</taxon>
        <taxon>Stentoridae</taxon>
        <taxon>Stentor</taxon>
    </lineage>
</organism>
<comment type="caution">
    <text evidence="11">The sequence shown here is derived from an EMBL/GenBank/DDBJ whole genome shotgun (WGS) entry which is preliminary data.</text>
</comment>
<keyword evidence="5" id="KW-1015">Disulfide bond</keyword>
<dbReference type="EMBL" id="MPUH01000368">
    <property type="protein sequence ID" value="OMJ81746.1"/>
    <property type="molecule type" value="Genomic_DNA"/>
</dbReference>
<keyword evidence="9" id="KW-0732">Signal</keyword>
<feature type="transmembrane region" description="Helical" evidence="8">
    <location>
        <begin position="421"/>
        <end position="447"/>
    </location>
</feature>
<evidence type="ECO:0000256" key="6">
    <source>
        <dbReference type="ARBA" id="ARBA00023180"/>
    </source>
</evidence>
<evidence type="ECO:0000256" key="8">
    <source>
        <dbReference type="SAM" id="Phobius"/>
    </source>
</evidence>
<dbReference type="InterPro" id="IPR001841">
    <property type="entry name" value="Znf_RING"/>
</dbReference>
<evidence type="ECO:0000256" key="7">
    <source>
        <dbReference type="PROSITE-ProRule" id="PRU00175"/>
    </source>
</evidence>
<evidence type="ECO:0000256" key="1">
    <source>
        <dbReference type="ARBA" id="ARBA00022723"/>
    </source>
</evidence>
<dbReference type="GO" id="GO:0008270">
    <property type="term" value="F:zinc ion binding"/>
    <property type="evidence" value="ECO:0007669"/>
    <property type="project" value="UniProtKB-KW"/>
</dbReference>
<keyword evidence="8" id="KW-1133">Transmembrane helix</keyword>
<dbReference type="Pfam" id="PF00097">
    <property type="entry name" value="zf-C3HC4"/>
    <property type="match status" value="1"/>
</dbReference>
<dbReference type="Gene3D" id="3.30.300.320">
    <property type="match status" value="1"/>
</dbReference>
<dbReference type="InterPro" id="IPR013083">
    <property type="entry name" value="Znf_RING/FYVE/PHD"/>
</dbReference>
<evidence type="ECO:0000313" key="11">
    <source>
        <dbReference type="EMBL" id="OMJ81746.1"/>
    </source>
</evidence>
<evidence type="ECO:0000256" key="4">
    <source>
        <dbReference type="ARBA" id="ARBA00022833"/>
    </source>
</evidence>
<evidence type="ECO:0000256" key="5">
    <source>
        <dbReference type="ARBA" id="ARBA00023157"/>
    </source>
</evidence>
<keyword evidence="8" id="KW-0812">Transmembrane</keyword>
<keyword evidence="8" id="KW-0472">Membrane</keyword>
<keyword evidence="1" id="KW-0479">Metal-binding</keyword>
<feature type="domain" description="RING-type" evidence="10">
    <location>
        <begin position="527"/>
        <end position="572"/>
    </location>
</feature>
<keyword evidence="3 7" id="KW-0863">Zinc-finger</keyword>
<dbReference type="Pfam" id="PF00066">
    <property type="entry name" value="Notch"/>
    <property type="match status" value="1"/>
</dbReference>
<name>A0A1R2BY72_9CILI</name>
<feature type="chain" id="PRO_5012887381" description="RING-type domain-containing protein" evidence="9">
    <location>
        <begin position="17"/>
        <end position="576"/>
    </location>
</feature>
<protein>
    <recommendedName>
        <fullName evidence="10">RING-type domain-containing protein</fullName>
    </recommendedName>
</protein>
<proteinExistence type="predicted"/>
<evidence type="ECO:0000256" key="3">
    <source>
        <dbReference type="ARBA" id="ARBA00022771"/>
    </source>
</evidence>
<keyword evidence="12" id="KW-1185">Reference proteome</keyword>
<dbReference type="OrthoDB" id="289886at2759"/>
<accession>A0A1R2BY72</accession>
<gene>
    <name evidence="11" type="ORF">SteCoe_17741</name>
</gene>
<evidence type="ECO:0000313" key="12">
    <source>
        <dbReference type="Proteomes" id="UP000187209"/>
    </source>
</evidence>
<evidence type="ECO:0000256" key="9">
    <source>
        <dbReference type="SAM" id="SignalP"/>
    </source>
</evidence>
<evidence type="ECO:0000259" key="10">
    <source>
        <dbReference type="PROSITE" id="PS50089"/>
    </source>
</evidence>
<keyword evidence="6" id="KW-0325">Glycoprotein</keyword>